<dbReference type="InterPro" id="IPR011712">
    <property type="entry name" value="Sig_transdc_His_kin_sub3_dim/P"/>
</dbReference>
<name>A0A6I8M4T3_9PSEU</name>
<keyword evidence="4" id="KW-0808">Transferase</keyword>
<keyword evidence="10" id="KW-0812">Transmembrane</keyword>
<dbReference type="Pfam" id="PF23539">
    <property type="entry name" value="DUF7134"/>
    <property type="match status" value="1"/>
</dbReference>
<organism evidence="14 15">
    <name type="scientific">Amycolatopsis camponoti</name>
    <dbReference type="NCBI Taxonomy" id="2606593"/>
    <lineage>
        <taxon>Bacteria</taxon>
        <taxon>Bacillati</taxon>
        <taxon>Actinomycetota</taxon>
        <taxon>Actinomycetes</taxon>
        <taxon>Pseudonocardiales</taxon>
        <taxon>Pseudonocardiaceae</taxon>
        <taxon>Amycolatopsis</taxon>
    </lineage>
</organism>
<dbReference type="Pfam" id="PF02518">
    <property type="entry name" value="HATPase_c"/>
    <property type="match status" value="1"/>
</dbReference>
<keyword evidence="8" id="KW-0902">Two-component regulatory system</keyword>
<reference evidence="14 15" key="1">
    <citation type="submission" date="2019-09" db="EMBL/GenBank/DDBJ databases">
        <authorList>
            <person name="Leyn A S."/>
        </authorList>
    </citation>
    <scope>NUCLEOTIDE SEQUENCE [LARGE SCALE GENOMIC DNA]</scope>
    <source>
        <strain evidence="14">AA231_1</strain>
    </source>
</reference>
<dbReference type="InterPro" id="IPR050482">
    <property type="entry name" value="Sensor_HK_TwoCompSys"/>
</dbReference>
<feature type="transmembrane region" description="Helical" evidence="10">
    <location>
        <begin position="160"/>
        <end position="178"/>
    </location>
</feature>
<dbReference type="GO" id="GO:0016020">
    <property type="term" value="C:membrane"/>
    <property type="evidence" value="ECO:0007669"/>
    <property type="project" value="InterPro"/>
</dbReference>
<accession>A0A6I8M4T3</accession>
<evidence type="ECO:0000256" key="10">
    <source>
        <dbReference type="SAM" id="Phobius"/>
    </source>
</evidence>
<evidence type="ECO:0000256" key="3">
    <source>
        <dbReference type="ARBA" id="ARBA00022553"/>
    </source>
</evidence>
<sequence>MTVVGLVTIGTVRNDEQVTPVPDDPAAVPSWTGSPLVVRLTAYGQRLRQADRRHPWVLALAVVAALFLLFCVPDLVQHDDGDGPDELRLAFTHLPVAGTLALQAGLLLPLLWRRRAPSVALAMTAAVFVVQWSLGVFLRADVALLVALYSVTLHARLRHLPWAGAGVVALLLPVAARVSRAVSAVSFWEALFFLLTAVTAAVALGLAVRIRRAQLASLRDRARQLEIERDQRSKLAAVTERTRMAREMHDIIGHNLSVIITLADGGAYAADVTPERSKQALELVGDAGRQALGELRRMLGVLREKADAPELNPQPGIGDLDALCTRIRAAGPEIFLRSGGELDTLDRGVQLMTYRIVQEALTNTLKHAGPRTRVDVLIAVEGPALRIRVQDTGPPDAAAPLDPPAEEGHGIAGMRERAALYGGTVTVGPTAGGGWVVQAVLDLTPISVPPGGAL</sequence>
<evidence type="ECO:0000313" key="14">
    <source>
        <dbReference type="EMBL" id="VVJ24903.1"/>
    </source>
</evidence>
<evidence type="ECO:0000256" key="7">
    <source>
        <dbReference type="ARBA" id="ARBA00022840"/>
    </source>
</evidence>
<dbReference type="Gene3D" id="3.30.565.10">
    <property type="entry name" value="Histidine kinase-like ATPase, C-terminal domain"/>
    <property type="match status" value="1"/>
</dbReference>
<dbReference type="InterPro" id="IPR003594">
    <property type="entry name" value="HATPase_dom"/>
</dbReference>
<evidence type="ECO:0000256" key="1">
    <source>
        <dbReference type="ARBA" id="ARBA00000085"/>
    </source>
</evidence>
<proteinExistence type="predicted"/>
<evidence type="ECO:0000256" key="2">
    <source>
        <dbReference type="ARBA" id="ARBA00012438"/>
    </source>
</evidence>
<feature type="transmembrane region" description="Helical" evidence="10">
    <location>
        <begin position="88"/>
        <end position="112"/>
    </location>
</feature>
<dbReference type="InterPro" id="IPR036890">
    <property type="entry name" value="HATPase_C_sf"/>
</dbReference>
<feature type="transmembrane region" description="Helical" evidence="10">
    <location>
        <begin position="119"/>
        <end position="140"/>
    </location>
</feature>
<comment type="catalytic activity">
    <reaction evidence="1">
        <text>ATP + protein L-histidine = ADP + protein N-phospho-L-histidine.</text>
        <dbReference type="EC" id="2.7.13.3"/>
    </reaction>
</comment>
<dbReference type="CDD" id="cd16917">
    <property type="entry name" value="HATPase_UhpB-NarQ-NarX-like"/>
    <property type="match status" value="1"/>
</dbReference>
<evidence type="ECO:0000259" key="13">
    <source>
        <dbReference type="Pfam" id="PF23539"/>
    </source>
</evidence>
<evidence type="ECO:0000256" key="6">
    <source>
        <dbReference type="ARBA" id="ARBA00022777"/>
    </source>
</evidence>
<feature type="coiled-coil region" evidence="9">
    <location>
        <begin position="208"/>
        <end position="235"/>
    </location>
</feature>
<dbReference type="EC" id="2.7.13.3" evidence="2"/>
<dbReference type="Pfam" id="PF07730">
    <property type="entry name" value="HisKA_3"/>
    <property type="match status" value="1"/>
</dbReference>
<dbReference type="GO" id="GO:0046983">
    <property type="term" value="F:protein dimerization activity"/>
    <property type="evidence" value="ECO:0007669"/>
    <property type="project" value="InterPro"/>
</dbReference>
<feature type="domain" description="DUF7134" evidence="13">
    <location>
        <begin position="51"/>
        <end position="212"/>
    </location>
</feature>
<dbReference type="PANTHER" id="PTHR24421:SF10">
    <property type="entry name" value="NITRATE_NITRITE SENSOR PROTEIN NARQ"/>
    <property type="match status" value="1"/>
</dbReference>
<keyword evidence="10" id="KW-0472">Membrane</keyword>
<dbReference type="Gene3D" id="1.20.5.1930">
    <property type="match status" value="1"/>
</dbReference>
<keyword evidence="6" id="KW-0418">Kinase</keyword>
<feature type="transmembrane region" description="Helical" evidence="10">
    <location>
        <begin position="190"/>
        <end position="210"/>
    </location>
</feature>
<feature type="domain" description="Signal transduction histidine kinase subgroup 3 dimerisation and phosphoacceptor" evidence="12">
    <location>
        <begin position="240"/>
        <end position="306"/>
    </location>
</feature>
<keyword evidence="3" id="KW-0597">Phosphoprotein</keyword>
<dbReference type="SUPFAM" id="SSF55874">
    <property type="entry name" value="ATPase domain of HSP90 chaperone/DNA topoisomerase II/histidine kinase"/>
    <property type="match status" value="1"/>
</dbReference>
<evidence type="ECO:0000259" key="12">
    <source>
        <dbReference type="Pfam" id="PF07730"/>
    </source>
</evidence>
<dbReference type="InterPro" id="IPR055558">
    <property type="entry name" value="DUF7134"/>
</dbReference>
<evidence type="ECO:0000256" key="9">
    <source>
        <dbReference type="SAM" id="Coils"/>
    </source>
</evidence>
<dbReference type="PANTHER" id="PTHR24421">
    <property type="entry name" value="NITRATE/NITRITE SENSOR PROTEIN NARX-RELATED"/>
    <property type="match status" value="1"/>
</dbReference>
<dbReference type="GO" id="GO:0005524">
    <property type="term" value="F:ATP binding"/>
    <property type="evidence" value="ECO:0007669"/>
    <property type="project" value="UniProtKB-KW"/>
</dbReference>
<dbReference type="Proteomes" id="UP000399805">
    <property type="component" value="Unassembled WGS sequence"/>
</dbReference>
<evidence type="ECO:0000259" key="11">
    <source>
        <dbReference type="Pfam" id="PF02518"/>
    </source>
</evidence>
<keyword evidence="10" id="KW-1133">Transmembrane helix</keyword>
<keyword evidence="7" id="KW-0067">ATP-binding</keyword>
<feature type="transmembrane region" description="Helical" evidence="10">
    <location>
        <begin position="56"/>
        <end position="76"/>
    </location>
</feature>
<evidence type="ECO:0000256" key="5">
    <source>
        <dbReference type="ARBA" id="ARBA00022741"/>
    </source>
</evidence>
<evidence type="ECO:0000256" key="8">
    <source>
        <dbReference type="ARBA" id="ARBA00023012"/>
    </source>
</evidence>
<feature type="domain" description="Histidine kinase/HSP90-like ATPase" evidence="11">
    <location>
        <begin position="352"/>
        <end position="444"/>
    </location>
</feature>
<protein>
    <recommendedName>
        <fullName evidence="2">histidine kinase</fullName>
        <ecNumber evidence="2">2.7.13.3</ecNumber>
    </recommendedName>
</protein>
<keyword evidence="9" id="KW-0175">Coiled coil</keyword>
<evidence type="ECO:0000313" key="15">
    <source>
        <dbReference type="Proteomes" id="UP000399805"/>
    </source>
</evidence>
<evidence type="ECO:0000256" key="4">
    <source>
        <dbReference type="ARBA" id="ARBA00022679"/>
    </source>
</evidence>
<dbReference type="AlphaFoldDB" id="A0A6I8M4T3"/>
<keyword evidence="5" id="KW-0547">Nucleotide-binding</keyword>
<keyword evidence="15" id="KW-1185">Reference proteome</keyword>
<dbReference type="GO" id="GO:0000155">
    <property type="term" value="F:phosphorelay sensor kinase activity"/>
    <property type="evidence" value="ECO:0007669"/>
    <property type="project" value="InterPro"/>
</dbReference>
<dbReference type="EMBL" id="CABVGP010000004">
    <property type="protein sequence ID" value="VVJ24903.1"/>
    <property type="molecule type" value="Genomic_DNA"/>
</dbReference>
<gene>
    <name evidence="14" type="ORF">AA23TX_09662</name>
</gene>